<dbReference type="OrthoDB" id="9871974at2"/>
<accession>A0A285MFJ3</accession>
<name>A0A285MFJ3_9FLAO</name>
<keyword evidence="3" id="KW-1185">Reference proteome</keyword>
<evidence type="ECO:0000256" key="1">
    <source>
        <dbReference type="SAM" id="Phobius"/>
    </source>
</evidence>
<feature type="transmembrane region" description="Helical" evidence="1">
    <location>
        <begin position="77"/>
        <end position="95"/>
    </location>
</feature>
<evidence type="ECO:0000313" key="3">
    <source>
        <dbReference type="Proteomes" id="UP000219048"/>
    </source>
</evidence>
<gene>
    <name evidence="2" type="ORF">SAMN06265377_0386</name>
</gene>
<keyword evidence="1" id="KW-0812">Transmembrane</keyword>
<evidence type="ECO:0000313" key="2">
    <source>
        <dbReference type="EMBL" id="SNY94726.1"/>
    </source>
</evidence>
<keyword evidence="1" id="KW-0472">Membrane</keyword>
<dbReference type="AlphaFoldDB" id="A0A285MFJ3"/>
<dbReference type="Proteomes" id="UP000219048">
    <property type="component" value="Unassembled WGS sequence"/>
</dbReference>
<keyword evidence="1" id="KW-1133">Transmembrane helix</keyword>
<sequence>MEDSDDPKTNFQELATLSENMATLFLRQDFIIEGNPDYFNIKVKKDLFLLLIFPILFLITFPSIIINSSNLGNPKFWIMEISITAIAISLLKFYATSKNIVVDTNKKTIVIKNLNIFKRPTSKPKNILFKEFDKFRSEAISATVGRFGHRVQYQKIHISYADKETFLLDLTYHPEQLNSHKIFMARLGKIIKHTI</sequence>
<dbReference type="EMBL" id="OBEH01000001">
    <property type="protein sequence ID" value="SNY94726.1"/>
    <property type="molecule type" value="Genomic_DNA"/>
</dbReference>
<reference evidence="3" key="1">
    <citation type="submission" date="2017-09" db="EMBL/GenBank/DDBJ databases">
        <authorList>
            <person name="Varghese N."/>
            <person name="Submissions S."/>
        </authorList>
    </citation>
    <scope>NUCLEOTIDE SEQUENCE [LARGE SCALE GENOMIC DNA]</scope>
    <source>
        <strain evidence="3">DSM 25885</strain>
    </source>
</reference>
<organism evidence="2 3">
    <name type="scientific">Flagellimonas pacifica</name>
    <dbReference type="NCBI Taxonomy" id="1247520"/>
    <lineage>
        <taxon>Bacteria</taxon>
        <taxon>Pseudomonadati</taxon>
        <taxon>Bacteroidota</taxon>
        <taxon>Flavobacteriia</taxon>
        <taxon>Flavobacteriales</taxon>
        <taxon>Flavobacteriaceae</taxon>
        <taxon>Flagellimonas</taxon>
    </lineage>
</organism>
<feature type="transmembrane region" description="Helical" evidence="1">
    <location>
        <begin position="47"/>
        <end position="65"/>
    </location>
</feature>
<protein>
    <submittedName>
        <fullName evidence="2">Uncharacterized protein</fullName>
    </submittedName>
</protein>
<dbReference type="RefSeq" id="WP_097044076.1">
    <property type="nucleotide sequence ID" value="NZ_OBEH01000001.1"/>
</dbReference>
<proteinExistence type="predicted"/>